<evidence type="ECO:0000256" key="1">
    <source>
        <dbReference type="SAM" id="Phobius"/>
    </source>
</evidence>
<reference evidence="4" key="1">
    <citation type="submission" date="2015-01" db="EMBL/GenBank/DDBJ databases">
        <authorList>
            <person name="Manzoor Shahid"/>
            <person name="Zubair Saima"/>
        </authorList>
    </citation>
    <scope>NUCLEOTIDE SEQUENCE [LARGE SCALE GENOMIC DNA]</scope>
    <source>
        <strain evidence="4">Sp3</strain>
    </source>
</reference>
<evidence type="ECO:0000313" key="3">
    <source>
        <dbReference type="EMBL" id="CEO89855.1"/>
    </source>
</evidence>
<dbReference type="InterPro" id="IPR009045">
    <property type="entry name" value="Zn_M74/Hedgehog-like"/>
</dbReference>
<proteinExistence type="predicted"/>
<evidence type="ECO:0000259" key="2">
    <source>
        <dbReference type="Pfam" id="PF02557"/>
    </source>
</evidence>
<dbReference type="Gene3D" id="3.30.1380.10">
    <property type="match status" value="1"/>
</dbReference>
<feature type="domain" description="D-alanyl-D-alanine carboxypeptidase-like core" evidence="2">
    <location>
        <begin position="107"/>
        <end position="222"/>
    </location>
</feature>
<dbReference type="PANTHER" id="PTHR34385">
    <property type="entry name" value="D-ALANYL-D-ALANINE CARBOXYPEPTIDASE"/>
    <property type="match status" value="1"/>
</dbReference>
<evidence type="ECO:0000313" key="4">
    <source>
        <dbReference type="Proteomes" id="UP000046155"/>
    </source>
</evidence>
<sequence length="290" mass="33352">MVKRVAKKQMFILVLIIIAVATVIVVFHRPDLRFIMENTWNQFCLSAELEKVNFNKNSLQAISVSDIKNGKTDIICNNTLCLVNNEYPIGEELSFKLVNYRDTGVLMDESLAESYAKLSADVKRHLDEDLFVMSHYRTEEEQKNLYEKDKKTAALPGASEHQTGLALDVYVRNYAGSGFLKSEVGQFINKECWKCGFIIRYPPFKKHITGVRFEPWHIRYVGLPHAEIIYKEGLTLEEYICSLEVGSYYKFNNYYISRQDADSLLFPDILKDIVISPDNTGCYIITGKIK</sequence>
<organism evidence="3 4">
    <name type="scientific">Syntrophaceticus schinkii</name>
    <dbReference type="NCBI Taxonomy" id="499207"/>
    <lineage>
        <taxon>Bacteria</taxon>
        <taxon>Bacillati</taxon>
        <taxon>Bacillota</taxon>
        <taxon>Clostridia</taxon>
        <taxon>Thermoanaerobacterales</taxon>
        <taxon>Thermoanaerobacterales Family III. Incertae Sedis</taxon>
        <taxon>Syntrophaceticus</taxon>
    </lineage>
</organism>
<keyword evidence="1" id="KW-1133">Transmembrane helix</keyword>
<protein>
    <submittedName>
        <fullName evidence="3">Peptidase M15B and M15C DD-carboxypeptidase VanY/endolysin</fullName>
    </submittedName>
</protein>
<dbReference type="Gene3D" id="3.30.200.180">
    <property type="match status" value="1"/>
</dbReference>
<feature type="transmembrane region" description="Helical" evidence="1">
    <location>
        <begin position="12"/>
        <end position="28"/>
    </location>
</feature>
<dbReference type="InterPro" id="IPR003709">
    <property type="entry name" value="VanY-like_core_dom"/>
</dbReference>
<dbReference type="Pfam" id="PF02557">
    <property type="entry name" value="VanY"/>
    <property type="match status" value="1"/>
</dbReference>
<keyword evidence="3" id="KW-0645">Protease</keyword>
<dbReference type="Proteomes" id="UP000046155">
    <property type="component" value="Unassembled WGS sequence"/>
</dbReference>
<keyword evidence="4" id="KW-1185">Reference proteome</keyword>
<dbReference type="RefSeq" id="WP_052835623.1">
    <property type="nucleotide sequence ID" value="NZ_CDRZ01000261.1"/>
</dbReference>
<keyword evidence="3" id="KW-0121">Carboxypeptidase</keyword>
<dbReference type="InterPro" id="IPR058193">
    <property type="entry name" value="VanY/YodJ_core_dom"/>
</dbReference>
<dbReference type="GO" id="GO:0004180">
    <property type="term" value="F:carboxypeptidase activity"/>
    <property type="evidence" value="ECO:0007669"/>
    <property type="project" value="UniProtKB-KW"/>
</dbReference>
<dbReference type="AlphaFoldDB" id="A0A0B7MIJ0"/>
<keyword evidence="1" id="KW-0472">Membrane</keyword>
<accession>A0A0B7MIJ0</accession>
<dbReference type="CDD" id="cd14852">
    <property type="entry name" value="LD-carboxypeptidase"/>
    <property type="match status" value="1"/>
</dbReference>
<dbReference type="PANTHER" id="PTHR34385:SF1">
    <property type="entry name" value="PEPTIDOGLYCAN L-ALANYL-D-GLUTAMATE ENDOPEPTIDASE CWLK"/>
    <property type="match status" value="1"/>
</dbReference>
<dbReference type="EMBL" id="CDRZ01000261">
    <property type="protein sequence ID" value="CEO89855.1"/>
    <property type="molecule type" value="Genomic_DNA"/>
</dbReference>
<dbReference type="InterPro" id="IPR052179">
    <property type="entry name" value="DD-CPase-like"/>
</dbReference>
<keyword evidence="3" id="KW-0378">Hydrolase</keyword>
<dbReference type="SUPFAM" id="SSF55166">
    <property type="entry name" value="Hedgehog/DD-peptidase"/>
    <property type="match status" value="1"/>
</dbReference>
<dbReference type="OrthoDB" id="9792074at2"/>
<keyword evidence="1" id="KW-0812">Transmembrane</keyword>
<gene>
    <name evidence="3" type="ORF">SSCH_620004</name>
</gene>
<name>A0A0B7MIJ0_9FIRM</name>
<dbReference type="GO" id="GO:0006508">
    <property type="term" value="P:proteolysis"/>
    <property type="evidence" value="ECO:0007669"/>
    <property type="project" value="InterPro"/>
</dbReference>